<dbReference type="OrthoDB" id="9787346at2"/>
<keyword evidence="4 8" id="KW-0812">Transmembrane</keyword>
<feature type="transmembrane region" description="Helical" evidence="8">
    <location>
        <begin position="117"/>
        <end position="141"/>
    </location>
</feature>
<proteinExistence type="inferred from homology"/>
<dbReference type="Pfam" id="PF02535">
    <property type="entry name" value="Zip"/>
    <property type="match status" value="2"/>
</dbReference>
<dbReference type="AlphaFoldDB" id="A0A4Q2K983"/>
<keyword evidence="6 8" id="KW-1133">Transmembrane helix</keyword>
<sequence length="262" mass="27027">MNETGIAAIGIALIFLMTTAGSALVFFFKKDISAKVNAAFLGFASGVMVAASVFGLLVPAMEQAENFGKFNWVPAAVGFLAGGAFLIVLDKIVPHAHEGGEHEHGVHAALKKPTKMFLAVTIHNIPEGLAVGFAFGAALAGGEMSSVYAALGLAIGIGIQNFPEGAAVSLPMKNAMGSRSKAFWYGTASGAVEPIFALIGLFLAAFLSSAMPWLLSFAAGAMIFVVAEDLIPDAKLEKSPYIGGIGVMLGFTLMMILDVALG</sequence>
<organism evidence="9 10">
    <name type="scientific">Candidatus Borkfalkia ceftriaxoniphila</name>
    <dbReference type="NCBI Taxonomy" id="2508949"/>
    <lineage>
        <taxon>Bacteria</taxon>
        <taxon>Bacillati</taxon>
        <taxon>Bacillota</taxon>
        <taxon>Clostridia</taxon>
        <taxon>Christensenellales</taxon>
        <taxon>Christensenellaceae</taxon>
        <taxon>Candidatus Borkfalkia</taxon>
    </lineage>
</organism>
<evidence type="ECO:0000313" key="9">
    <source>
        <dbReference type="EMBL" id="RXZ58146.1"/>
    </source>
</evidence>
<dbReference type="EMBL" id="SDOZ01000003">
    <property type="protein sequence ID" value="RXZ58146.1"/>
    <property type="molecule type" value="Genomic_DNA"/>
</dbReference>
<dbReference type="InterPro" id="IPR003689">
    <property type="entry name" value="ZIP"/>
</dbReference>
<evidence type="ECO:0000256" key="6">
    <source>
        <dbReference type="ARBA" id="ARBA00022989"/>
    </source>
</evidence>
<dbReference type="PANTHER" id="PTHR11040">
    <property type="entry name" value="ZINC/IRON TRANSPORTER"/>
    <property type="match status" value="1"/>
</dbReference>
<evidence type="ECO:0000256" key="4">
    <source>
        <dbReference type="ARBA" id="ARBA00022692"/>
    </source>
</evidence>
<evidence type="ECO:0000256" key="5">
    <source>
        <dbReference type="ARBA" id="ARBA00022833"/>
    </source>
</evidence>
<reference evidence="9 10" key="1">
    <citation type="journal article" date="2019" name="Gut">
        <title>Antibiotics-induced monodominance of a novel gut bacterial order.</title>
        <authorList>
            <person name="Hildebrand F."/>
            <person name="Moitinho-Silva L."/>
            <person name="Blasche S."/>
            <person name="Jahn M.T."/>
            <person name="Gossmann T.I."/>
            <person name="Heuerta-Cepas J."/>
            <person name="Hercog R."/>
            <person name="Luetge M."/>
            <person name="Bahram M."/>
            <person name="Pryszlak A."/>
            <person name="Alves R.J."/>
            <person name="Waszak S.M."/>
            <person name="Zhu A."/>
            <person name="Ye L."/>
            <person name="Costea P.I."/>
            <person name="Aalvink S."/>
            <person name="Belzer C."/>
            <person name="Forslund S.K."/>
            <person name="Sunagawa S."/>
            <person name="Hentschel U."/>
            <person name="Merten C."/>
            <person name="Patil K.R."/>
            <person name="Benes V."/>
            <person name="Bork P."/>
        </authorList>
    </citation>
    <scope>NUCLEOTIDE SEQUENCE [LARGE SCALE GENOMIC DNA]</scope>
    <source>
        <strain evidence="9 10">HDS1380</strain>
    </source>
</reference>
<keyword evidence="10" id="KW-1185">Reference proteome</keyword>
<evidence type="ECO:0000256" key="3">
    <source>
        <dbReference type="ARBA" id="ARBA00022475"/>
    </source>
</evidence>
<evidence type="ECO:0000313" key="10">
    <source>
        <dbReference type="Proteomes" id="UP000291269"/>
    </source>
</evidence>
<comment type="similarity">
    <text evidence="2">Belongs to the ZIP transporter (TC 2.A.5) family.</text>
</comment>
<comment type="subcellular location">
    <subcellularLocation>
        <location evidence="1">Cell membrane</location>
        <topology evidence="1">Multi-pass membrane protein</topology>
    </subcellularLocation>
</comment>
<dbReference type="GO" id="GO:0005385">
    <property type="term" value="F:zinc ion transmembrane transporter activity"/>
    <property type="evidence" value="ECO:0007669"/>
    <property type="project" value="TreeGrafter"/>
</dbReference>
<evidence type="ECO:0000256" key="1">
    <source>
        <dbReference type="ARBA" id="ARBA00004651"/>
    </source>
</evidence>
<feature type="transmembrane region" description="Helical" evidence="8">
    <location>
        <begin position="210"/>
        <end position="227"/>
    </location>
</feature>
<dbReference type="PANTHER" id="PTHR11040:SF211">
    <property type="entry name" value="ZINC TRANSPORTER ZIP11"/>
    <property type="match status" value="1"/>
</dbReference>
<feature type="transmembrane region" description="Helical" evidence="8">
    <location>
        <begin position="147"/>
        <end position="170"/>
    </location>
</feature>
<keyword evidence="7 8" id="KW-0472">Membrane</keyword>
<comment type="caution">
    <text evidence="9">The sequence shown here is derived from an EMBL/GenBank/DDBJ whole genome shotgun (WGS) entry which is preliminary data.</text>
</comment>
<dbReference type="GO" id="GO:0005886">
    <property type="term" value="C:plasma membrane"/>
    <property type="evidence" value="ECO:0007669"/>
    <property type="project" value="UniProtKB-SubCell"/>
</dbReference>
<name>A0A4Q2K983_9FIRM</name>
<feature type="transmembrane region" description="Helical" evidence="8">
    <location>
        <begin position="182"/>
        <end position="204"/>
    </location>
</feature>
<protein>
    <submittedName>
        <fullName evidence="9">ZIP family metal transporter</fullName>
    </submittedName>
</protein>
<accession>A0A4Q2K983</accession>
<evidence type="ECO:0000256" key="7">
    <source>
        <dbReference type="ARBA" id="ARBA00023136"/>
    </source>
</evidence>
<dbReference type="Proteomes" id="UP000291269">
    <property type="component" value="Unassembled WGS sequence"/>
</dbReference>
<evidence type="ECO:0000256" key="2">
    <source>
        <dbReference type="ARBA" id="ARBA00006939"/>
    </source>
</evidence>
<evidence type="ECO:0000256" key="8">
    <source>
        <dbReference type="SAM" id="Phobius"/>
    </source>
</evidence>
<feature type="transmembrane region" description="Helical" evidence="8">
    <location>
        <begin position="6"/>
        <end position="28"/>
    </location>
</feature>
<feature type="transmembrane region" description="Helical" evidence="8">
    <location>
        <begin position="72"/>
        <end position="89"/>
    </location>
</feature>
<feature type="transmembrane region" description="Helical" evidence="8">
    <location>
        <begin position="40"/>
        <end position="60"/>
    </location>
</feature>
<keyword evidence="5" id="KW-0862">Zinc</keyword>
<keyword evidence="3" id="KW-1003">Cell membrane</keyword>
<dbReference type="RefSeq" id="WP_129226356.1">
    <property type="nucleotide sequence ID" value="NZ_SDOZ01000003.1"/>
</dbReference>
<feature type="transmembrane region" description="Helical" evidence="8">
    <location>
        <begin position="239"/>
        <end position="261"/>
    </location>
</feature>
<gene>
    <name evidence="9" type="ORF">ESZ91_08775</name>
</gene>